<reference evidence="12 13" key="1">
    <citation type="submission" date="2023-04" db="EMBL/GenBank/DDBJ databases">
        <title>A long-awaited taxogenomic arrangement of the family Halomonadaceae.</title>
        <authorList>
            <person name="De La Haba R."/>
            <person name="Chuvochina M."/>
            <person name="Wittouck S."/>
            <person name="Arahal D.R."/>
            <person name="Sanchez-Porro C."/>
            <person name="Hugenholtz P."/>
            <person name="Ventosa A."/>
        </authorList>
    </citation>
    <scope>NUCLEOTIDE SEQUENCE [LARGE SCALE GENOMIC DNA]</scope>
    <source>
        <strain evidence="12 13">DSM 22428</strain>
    </source>
</reference>
<dbReference type="GO" id="GO:0004417">
    <property type="term" value="F:hydroxyethylthiazole kinase activity"/>
    <property type="evidence" value="ECO:0007669"/>
    <property type="project" value="UniProtKB-EC"/>
</dbReference>
<name>A0ABU1GW11_9GAMM</name>
<evidence type="ECO:0000256" key="10">
    <source>
        <dbReference type="ARBA" id="ARBA00022977"/>
    </source>
</evidence>
<keyword evidence="8 11" id="KW-0067">ATP-binding</keyword>
<gene>
    <name evidence="11 12" type="primary">thiM</name>
    <name evidence="12" type="ORF">QC825_09175</name>
</gene>
<keyword evidence="4 11" id="KW-0808">Transferase</keyword>
<protein>
    <recommendedName>
        <fullName evidence="11">Hydroxyethylthiazole kinase</fullName>
        <ecNumber evidence="11">2.7.1.50</ecNumber>
    </recommendedName>
    <alternativeName>
        <fullName evidence="11">4-methyl-5-beta-hydroxyethylthiazole kinase</fullName>
        <shortName evidence="11">TH kinase</shortName>
        <shortName evidence="11">Thz kinase</shortName>
    </alternativeName>
</protein>
<dbReference type="PRINTS" id="PR01099">
    <property type="entry name" value="HYETHTZKNASE"/>
</dbReference>
<keyword evidence="5 11" id="KW-0479">Metal-binding</keyword>
<dbReference type="InterPro" id="IPR000417">
    <property type="entry name" value="Hyethyz_kinase"/>
</dbReference>
<comment type="catalytic activity">
    <reaction evidence="1 11">
        <text>5-(2-hydroxyethyl)-4-methylthiazole + ATP = 4-methyl-5-(2-phosphooxyethyl)-thiazole + ADP + H(+)</text>
        <dbReference type="Rhea" id="RHEA:24212"/>
        <dbReference type="ChEBI" id="CHEBI:15378"/>
        <dbReference type="ChEBI" id="CHEBI:17957"/>
        <dbReference type="ChEBI" id="CHEBI:30616"/>
        <dbReference type="ChEBI" id="CHEBI:58296"/>
        <dbReference type="ChEBI" id="CHEBI:456216"/>
        <dbReference type="EC" id="2.7.1.50"/>
    </reaction>
</comment>
<dbReference type="EC" id="2.7.1.50" evidence="11"/>
<evidence type="ECO:0000256" key="5">
    <source>
        <dbReference type="ARBA" id="ARBA00022723"/>
    </source>
</evidence>
<dbReference type="Pfam" id="PF02110">
    <property type="entry name" value="HK"/>
    <property type="match status" value="1"/>
</dbReference>
<organism evidence="12 13">
    <name type="scientific">Larsenimonas suaedae</name>
    <dbReference type="NCBI Taxonomy" id="1851019"/>
    <lineage>
        <taxon>Bacteria</taxon>
        <taxon>Pseudomonadati</taxon>
        <taxon>Pseudomonadota</taxon>
        <taxon>Gammaproteobacteria</taxon>
        <taxon>Oceanospirillales</taxon>
        <taxon>Halomonadaceae</taxon>
        <taxon>Larsenimonas</taxon>
    </lineage>
</organism>
<evidence type="ECO:0000313" key="12">
    <source>
        <dbReference type="EMBL" id="MDR5896243.1"/>
    </source>
</evidence>
<feature type="binding site" evidence="11">
    <location>
        <position position="193"/>
    </location>
    <ligand>
        <name>substrate</name>
    </ligand>
</feature>
<evidence type="ECO:0000256" key="2">
    <source>
        <dbReference type="ARBA" id="ARBA00001946"/>
    </source>
</evidence>
<dbReference type="PIRSF" id="PIRSF000513">
    <property type="entry name" value="Thz_kinase"/>
    <property type="match status" value="1"/>
</dbReference>
<sequence>MGTRFDPSALLETLKTRAPLVHCLTNRVTVTPMANALLAIGAAPVMTDHPDDAEQMTASADALLINLGTPTQESLEAMTRSVRVAAADHRPWVLDPVGVGATRFRRTAAHALLEYQPTAVRGNASEIMALADEAITGRGVDTQHTVEDATEAANALLSYSKGVAISGQQDHLLTELGHWQLTGGSAWQPRVTGTGCVLGALMAAYGAVSDEPFEALAAAHLHAAIAAELAEARAEGPASFASAWLDALARDDLALTERAIERVHALGV</sequence>
<dbReference type="Gene3D" id="3.40.1190.20">
    <property type="match status" value="1"/>
</dbReference>
<evidence type="ECO:0000256" key="4">
    <source>
        <dbReference type="ARBA" id="ARBA00022679"/>
    </source>
</evidence>
<dbReference type="InterPro" id="IPR029056">
    <property type="entry name" value="Ribokinase-like"/>
</dbReference>
<evidence type="ECO:0000256" key="3">
    <source>
        <dbReference type="ARBA" id="ARBA00004868"/>
    </source>
</evidence>
<dbReference type="CDD" id="cd01170">
    <property type="entry name" value="THZ_kinase"/>
    <property type="match status" value="1"/>
</dbReference>
<evidence type="ECO:0000256" key="6">
    <source>
        <dbReference type="ARBA" id="ARBA00022741"/>
    </source>
</evidence>
<keyword evidence="7 11" id="KW-0418">Kinase</keyword>
<dbReference type="RefSeq" id="WP_251594740.1">
    <property type="nucleotide sequence ID" value="NZ_JAMLJI010000004.1"/>
</dbReference>
<comment type="caution">
    <text evidence="12">The sequence shown here is derived from an EMBL/GenBank/DDBJ whole genome shotgun (WGS) entry which is preliminary data.</text>
</comment>
<comment type="similarity">
    <text evidence="11">Belongs to the Thz kinase family.</text>
</comment>
<comment type="cofactor">
    <cofactor evidence="2 11">
        <name>Mg(2+)</name>
        <dbReference type="ChEBI" id="CHEBI:18420"/>
    </cofactor>
</comment>
<keyword evidence="6 11" id="KW-0547">Nucleotide-binding</keyword>
<feature type="binding site" evidence="11">
    <location>
        <position position="46"/>
    </location>
    <ligand>
        <name>substrate</name>
    </ligand>
</feature>
<comment type="pathway">
    <text evidence="3 11">Cofactor biosynthesis; thiamine diphosphate biosynthesis; 4-methyl-5-(2-phosphoethyl)-thiazole from 5-(2-hydroxyethyl)-4-methylthiazole: step 1/1.</text>
</comment>
<accession>A0ABU1GW11</accession>
<evidence type="ECO:0000256" key="11">
    <source>
        <dbReference type="HAMAP-Rule" id="MF_00228"/>
    </source>
</evidence>
<keyword evidence="10 11" id="KW-0784">Thiamine biosynthesis</keyword>
<dbReference type="NCBIfam" id="NF006830">
    <property type="entry name" value="PRK09355.1"/>
    <property type="match status" value="1"/>
</dbReference>
<evidence type="ECO:0000256" key="7">
    <source>
        <dbReference type="ARBA" id="ARBA00022777"/>
    </source>
</evidence>
<dbReference type="Proteomes" id="UP001269375">
    <property type="component" value="Unassembled WGS sequence"/>
</dbReference>
<dbReference type="EMBL" id="JARWAO010000004">
    <property type="protein sequence ID" value="MDR5896243.1"/>
    <property type="molecule type" value="Genomic_DNA"/>
</dbReference>
<keyword evidence="9 11" id="KW-0460">Magnesium</keyword>
<evidence type="ECO:0000256" key="1">
    <source>
        <dbReference type="ARBA" id="ARBA00001771"/>
    </source>
</evidence>
<evidence type="ECO:0000256" key="9">
    <source>
        <dbReference type="ARBA" id="ARBA00022842"/>
    </source>
</evidence>
<feature type="binding site" evidence="11">
    <location>
        <position position="166"/>
    </location>
    <ligand>
        <name>ATP</name>
        <dbReference type="ChEBI" id="CHEBI:30616"/>
    </ligand>
</feature>
<comment type="function">
    <text evidence="11">Catalyzes the phosphorylation of the hydroxyl group of 4-methyl-5-beta-hydroxyethylthiazole (THZ).</text>
</comment>
<evidence type="ECO:0000256" key="8">
    <source>
        <dbReference type="ARBA" id="ARBA00022840"/>
    </source>
</evidence>
<dbReference type="HAMAP" id="MF_00228">
    <property type="entry name" value="Thz_kinase"/>
    <property type="match status" value="1"/>
</dbReference>
<feature type="binding site" evidence="11">
    <location>
        <position position="121"/>
    </location>
    <ligand>
        <name>ATP</name>
        <dbReference type="ChEBI" id="CHEBI:30616"/>
    </ligand>
</feature>
<proteinExistence type="inferred from homology"/>
<dbReference type="SUPFAM" id="SSF53613">
    <property type="entry name" value="Ribokinase-like"/>
    <property type="match status" value="1"/>
</dbReference>
<evidence type="ECO:0000313" key="13">
    <source>
        <dbReference type="Proteomes" id="UP001269375"/>
    </source>
</evidence>
<keyword evidence="13" id="KW-1185">Reference proteome</keyword>